<dbReference type="InterPro" id="IPR018584">
    <property type="entry name" value="GT87"/>
</dbReference>
<feature type="transmembrane region" description="Helical" evidence="8">
    <location>
        <begin position="356"/>
        <end position="374"/>
    </location>
</feature>
<evidence type="ECO:0000256" key="2">
    <source>
        <dbReference type="ARBA" id="ARBA00022475"/>
    </source>
</evidence>
<evidence type="ECO:0000256" key="4">
    <source>
        <dbReference type="ARBA" id="ARBA00022692"/>
    </source>
</evidence>
<keyword evidence="2" id="KW-1003">Cell membrane</keyword>
<comment type="subcellular location">
    <subcellularLocation>
        <location evidence="1">Cell membrane</location>
        <topology evidence="1">Multi-pass membrane protein</topology>
    </subcellularLocation>
</comment>
<sequence length="401" mass="43973">MTTPTTHMEIAPTRWVELLALTALALLSLVIIATELQRVLPAQELRDFGTFFASAKAAAEGLNPYGIYPLTYHAVIPGYEGWNENLNPPISALLFQPFTLLDPDMSFRVWRGVSLVTYLVAVGLLLRRYARGFEAILLLPLCLGLAGVWDTLLLGQIYTPLVLCAVSAWLLLERDRFIWAGLLIGILIAMKPNFLVWPVLLFLSGHHRPALVSGAAAGLISLVPVIVFGPEVYQQWLDVIVPDGDGKAFPTNVSFVGLAARAGVPMFGLYLSIGLLLALAAWAVWRRPEPMRASEMALLAAVLASPLGWIHYTLFFIPVLISRRMQPAIWITLLVLIIPPSVIIEQTAQSPAMQLTISSAYAWASILCLIAVWAEEPEWLRPRTGSAGPVPDIGRTTPFPE</sequence>
<evidence type="ECO:0000256" key="7">
    <source>
        <dbReference type="ARBA" id="ARBA00024033"/>
    </source>
</evidence>
<evidence type="ECO:0000313" key="9">
    <source>
        <dbReference type="EMBL" id="RMC29510.1"/>
    </source>
</evidence>
<dbReference type="RefSeq" id="WP_122114583.1">
    <property type="nucleotide sequence ID" value="NZ_QOKZ01000027.1"/>
</dbReference>
<protein>
    <submittedName>
        <fullName evidence="9">DUF2029 domain-containing protein</fullName>
    </submittedName>
</protein>
<feature type="transmembrane region" description="Helical" evidence="8">
    <location>
        <begin position="267"/>
        <end position="285"/>
    </location>
</feature>
<dbReference type="AlphaFoldDB" id="A0A3M0M224"/>
<proteinExistence type="inferred from homology"/>
<evidence type="ECO:0000256" key="5">
    <source>
        <dbReference type="ARBA" id="ARBA00022989"/>
    </source>
</evidence>
<evidence type="ECO:0000256" key="6">
    <source>
        <dbReference type="ARBA" id="ARBA00023136"/>
    </source>
</evidence>
<dbReference type="GO" id="GO:0016758">
    <property type="term" value="F:hexosyltransferase activity"/>
    <property type="evidence" value="ECO:0007669"/>
    <property type="project" value="InterPro"/>
</dbReference>
<dbReference type="Proteomes" id="UP000273516">
    <property type="component" value="Unassembled WGS sequence"/>
</dbReference>
<keyword evidence="10" id="KW-1185">Reference proteome</keyword>
<evidence type="ECO:0000256" key="8">
    <source>
        <dbReference type="SAM" id="Phobius"/>
    </source>
</evidence>
<dbReference type="OrthoDB" id="8014443at2"/>
<feature type="transmembrane region" description="Helical" evidence="8">
    <location>
        <begin position="177"/>
        <end position="203"/>
    </location>
</feature>
<comment type="caution">
    <text evidence="9">The sequence shown here is derived from an EMBL/GenBank/DDBJ whole genome shotgun (WGS) entry which is preliminary data.</text>
</comment>
<evidence type="ECO:0000256" key="1">
    <source>
        <dbReference type="ARBA" id="ARBA00004651"/>
    </source>
</evidence>
<dbReference type="GO" id="GO:0005886">
    <property type="term" value="C:plasma membrane"/>
    <property type="evidence" value="ECO:0007669"/>
    <property type="project" value="UniProtKB-SubCell"/>
</dbReference>
<accession>A0A3M0M224</accession>
<evidence type="ECO:0000313" key="10">
    <source>
        <dbReference type="Proteomes" id="UP000273516"/>
    </source>
</evidence>
<reference evidence="9 10" key="1">
    <citation type="submission" date="2018-07" db="EMBL/GenBank/DDBJ databases">
        <authorList>
            <person name="Zhang Y."/>
            <person name="Wang L."/>
            <person name="Ma S."/>
        </authorList>
    </citation>
    <scope>NUCLEOTIDE SEQUENCE [LARGE SCALE GENOMIC DNA]</scope>
    <source>
        <strain evidence="9 10">4-2</strain>
    </source>
</reference>
<gene>
    <name evidence="9" type="ORF">C9E81_22490</name>
</gene>
<feature type="transmembrane region" description="Helical" evidence="8">
    <location>
        <begin position="297"/>
        <end position="321"/>
    </location>
</feature>
<feature type="transmembrane region" description="Helical" evidence="8">
    <location>
        <begin position="210"/>
        <end position="229"/>
    </location>
</feature>
<comment type="similarity">
    <text evidence="7">Belongs to the glycosyltransferase 87 family.</text>
</comment>
<dbReference type="EMBL" id="QOKZ01000027">
    <property type="protein sequence ID" value="RMC29510.1"/>
    <property type="molecule type" value="Genomic_DNA"/>
</dbReference>
<feature type="transmembrane region" description="Helical" evidence="8">
    <location>
        <begin position="109"/>
        <end position="126"/>
    </location>
</feature>
<feature type="transmembrane region" description="Helical" evidence="8">
    <location>
        <begin position="138"/>
        <end position="171"/>
    </location>
</feature>
<name>A0A3M0M224_9RHOB</name>
<keyword evidence="3" id="KW-0808">Transferase</keyword>
<dbReference type="Pfam" id="PF09594">
    <property type="entry name" value="GT87"/>
    <property type="match status" value="1"/>
</dbReference>
<feature type="transmembrane region" description="Helical" evidence="8">
    <location>
        <begin position="327"/>
        <end position="344"/>
    </location>
</feature>
<keyword evidence="4 8" id="KW-0812">Transmembrane</keyword>
<evidence type="ECO:0000256" key="3">
    <source>
        <dbReference type="ARBA" id="ARBA00022679"/>
    </source>
</evidence>
<keyword evidence="6 8" id="KW-0472">Membrane</keyword>
<keyword evidence="5 8" id="KW-1133">Transmembrane helix</keyword>
<organism evidence="9 10">
    <name type="scientific">Paracoccus alkanivorans</name>
    <dbReference type="NCBI Taxonomy" id="2116655"/>
    <lineage>
        <taxon>Bacteria</taxon>
        <taxon>Pseudomonadati</taxon>
        <taxon>Pseudomonadota</taxon>
        <taxon>Alphaproteobacteria</taxon>
        <taxon>Rhodobacterales</taxon>
        <taxon>Paracoccaceae</taxon>
        <taxon>Paracoccus</taxon>
    </lineage>
</organism>